<reference evidence="14 15" key="1">
    <citation type="journal article" date="2016" name="Sci. Rep.">
        <title>Metabolic traits of an uncultured archaeal lineage -MSBL1- from brine pools of the Red Sea.</title>
        <authorList>
            <person name="Mwirichia R."/>
            <person name="Alam I."/>
            <person name="Rashid M."/>
            <person name="Vinu M."/>
            <person name="Ba-Alawi W."/>
            <person name="Anthony Kamau A."/>
            <person name="Kamanda Ngugi D."/>
            <person name="Goker M."/>
            <person name="Klenk H.P."/>
            <person name="Bajic V."/>
            <person name="Stingl U."/>
        </authorList>
    </citation>
    <scope>NUCLEOTIDE SEQUENCE [LARGE SCALE GENOMIC DNA]</scope>
    <source>
        <strain evidence="14">SCGC-AAA261C02</strain>
    </source>
</reference>
<dbReference type="GO" id="GO:0015689">
    <property type="term" value="P:molybdate ion transport"/>
    <property type="evidence" value="ECO:0007669"/>
    <property type="project" value="InterPro"/>
</dbReference>
<dbReference type="InterPro" id="IPR027417">
    <property type="entry name" value="P-loop_NTPase"/>
</dbReference>
<dbReference type="EMBL" id="LHXW01000002">
    <property type="protein sequence ID" value="KXB00543.1"/>
    <property type="molecule type" value="Genomic_DNA"/>
</dbReference>
<dbReference type="Pfam" id="PF03459">
    <property type="entry name" value="TOBE"/>
    <property type="match status" value="1"/>
</dbReference>
<evidence type="ECO:0000259" key="13">
    <source>
        <dbReference type="PROSITE" id="PS51866"/>
    </source>
</evidence>
<evidence type="ECO:0000256" key="5">
    <source>
        <dbReference type="ARBA" id="ARBA00022840"/>
    </source>
</evidence>
<keyword evidence="3" id="KW-0500">Molybdenum</keyword>
<keyword evidence="4" id="KW-0547">Nucleotide-binding</keyword>
<dbReference type="SUPFAM" id="SSF52540">
    <property type="entry name" value="P-loop containing nucleoside triphosphate hydrolases"/>
    <property type="match status" value="1"/>
</dbReference>
<evidence type="ECO:0000256" key="6">
    <source>
        <dbReference type="ARBA" id="ARBA00038307"/>
    </source>
</evidence>
<comment type="catalytic activity">
    <reaction evidence="10">
        <text>tungstate(in) + ATP + H2O = tungstate(out) + ADP + phosphate + H(+)</text>
        <dbReference type="Rhea" id="RHEA:35027"/>
        <dbReference type="ChEBI" id="CHEBI:15377"/>
        <dbReference type="ChEBI" id="CHEBI:15378"/>
        <dbReference type="ChEBI" id="CHEBI:30616"/>
        <dbReference type="ChEBI" id="CHEBI:43474"/>
        <dbReference type="ChEBI" id="CHEBI:46502"/>
        <dbReference type="ChEBI" id="CHEBI:456216"/>
        <dbReference type="EC" id="7.3.2.6"/>
    </reaction>
</comment>
<dbReference type="GO" id="GO:0005524">
    <property type="term" value="F:ATP binding"/>
    <property type="evidence" value="ECO:0007669"/>
    <property type="project" value="UniProtKB-KW"/>
</dbReference>
<dbReference type="InterPro" id="IPR008995">
    <property type="entry name" value="Mo/tungstate-bd_C_term_dom"/>
</dbReference>
<dbReference type="SUPFAM" id="SSF50331">
    <property type="entry name" value="MOP-like"/>
    <property type="match status" value="1"/>
</dbReference>
<comment type="caution">
    <text evidence="14">The sequence shown here is derived from an EMBL/GenBank/DDBJ whole genome shotgun (WGS) entry which is preliminary data.</text>
</comment>
<dbReference type="GO" id="GO:0016887">
    <property type="term" value="F:ATP hydrolysis activity"/>
    <property type="evidence" value="ECO:0007669"/>
    <property type="project" value="InterPro"/>
</dbReference>
<dbReference type="InterPro" id="IPR004606">
    <property type="entry name" value="Mop_domain"/>
</dbReference>
<dbReference type="Proteomes" id="UP000070520">
    <property type="component" value="Unassembled WGS sequence"/>
</dbReference>
<accession>A0A133V277</accession>
<name>A0A133V277_9EURY</name>
<evidence type="ECO:0000256" key="1">
    <source>
        <dbReference type="ARBA" id="ARBA00004202"/>
    </source>
</evidence>
<dbReference type="SMART" id="SM00382">
    <property type="entry name" value="AAA"/>
    <property type="match status" value="1"/>
</dbReference>
<dbReference type="PANTHER" id="PTHR42781">
    <property type="entry name" value="SPERMIDINE/PUTRESCINE IMPORT ATP-BINDING PROTEIN POTA"/>
    <property type="match status" value="1"/>
</dbReference>
<dbReference type="GO" id="GO:1901238">
    <property type="term" value="F:ABC-type tungstate transporter activity"/>
    <property type="evidence" value="ECO:0007669"/>
    <property type="project" value="UniProtKB-EC"/>
</dbReference>
<feature type="domain" description="Mop" evidence="13">
    <location>
        <begin position="284"/>
        <end position="347"/>
    </location>
</feature>
<keyword evidence="5" id="KW-0067">ATP-binding</keyword>
<keyword evidence="15" id="KW-1185">Reference proteome</keyword>
<evidence type="ECO:0000313" key="15">
    <source>
        <dbReference type="Proteomes" id="UP000070520"/>
    </source>
</evidence>
<dbReference type="Gene3D" id="2.40.50.100">
    <property type="match status" value="1"/>
</dbReference>
<proteinExistence type="inferred from homology"/>
<dbReference type="PATRIC" id="fig|1698272.3.peg.66"/>
<sequence length="347" mass="38666">MLSIENLSKSWAEFSIKEINLDIGEQEYFVILGPTGAGKTLLLELIAGFHQPEEGLIKVNNREITQLPPEEREIGFVYQDYSLFPHLTVKENMEFGLKLRGDSSKIGENTHRIMDLLEISHLANRYPRTLSGGEQQKTALARTLVLDPKVLLLDEPLSALDAPTQERMRIELKNIHRKTGVTTIHVTHNREEASLLGEEIGVMHNGQIIQVGKPDEIFRKPKSEFIADFVGAENIFDGESRVEEGTAKINIGNNVEIVGVSERSGKVKACIRPEEIIISKKTVKSSGRNLLKGEISEILDQGATVKLNVDVGREFSVVITKKSYQDMGLEVGEKVYLAFKASSVHVI</sequence>
<dbReference type="Gene3D" id="3.40.50.300">
    <property type="entry name" value="P-loop containing nucleotide triphosphate hydrolases"/>
    <property type="match status" value="1"/>
</dbReference>
<dbReference type="FunFam" id="3.40.50.300:FF:000425">
    <property type="entry name" value="Probable ABC transporter, ATP-binding subunit"/>
    <property type="match status" value="1"/>
</dbReference>
<dbReference type="InterPro" id="IPR003593">
    <property type="entry name" value="AAA+_ATPase"/>
</dbReference>
<protein>
    <recommendedName>
        <fullName evidence="9">Molybdate/tungstate import ATP-binding protein WtpC</fullName>
        <ecNumber evidence="8">7.3.2.6</ecNumber>
    </recommendedName>
</protein>
<comment type="subunit">
    <text evidence="7">The complex is composed of two ATP-binding proteins (WtpC), two transmembrane proteins (WtpB) and a solute-binding protein (WtpA).</text>
</comment>
<comment type="function">
    <text evidence="11">Part of the ABC transporter complex WtpABC involved in molybdate/tungstate import. Responsible for energy coupling to the transport system.</text>
</comment>
<dbReference type="PANTHER" id="PTHR42781:SF4">
    <property type="entry name" value="SPERMIDINE_PUTRESCINE IMPORT ATP-BINDING PROTEIN POTA"/>
    <property type="match status" value="1"/>
</dbReference>
<comment type="similarity">
    <text evidence="6">Belongs to the ABC transporter superfamily. Sulfate/tungstate importer (TC 3.A.1.6) family.</text>
</comment>
<dbReference type="InterPro" id="IPR003439">
    <property type="entry name" value="ABC_transporter-like_ATP-bd"/>
</dbReference>
<evidence type="ECO:0000256" key="11">
    <source>
        <dbReference type="ARBA" id="ARBA00057369"/>
    </source>
</evidence>
<dbReference type="Pfam" id="PF00005">
    <property type="entry name" value="ABC_tran"/>
    <property type="match status" value="1"/>
</dbReference>
<dbReference type="GO" id="GO:0005886">
    <property type="term" value="C:plasma membrane"/>
    <property type="evidence" value="ECO:0007669"/>
    <property type="project" value="UniProtKB-SubCell"/>
</dbReference>
<dbReference type="InterPro" id="IPR053428">
    <property type="entry name" value="Molybdate/tungstate_ABC-ATPase"/>
</dbReference>
<evidence type="ECO:0000256" key="10">
    <source>
        <dbReference type="ARBA" id="ARBA00047936"/>
    </source>
</evidence>
<dbReference type="NCBIfam" id="NF040840">
    <property type="entry name" value="tungstate_WtpC"/>
    <property type="match status" value="1"/>
</dbReference>
<dbReference type="InterPro" id="IPR050093">
    <property type="entry name" value="ABC_SmlMolc_Importer"/>
</dbReference>
<evidence type="ECO:0000256" key="8">
    <source>
        <dbReference type="ARBA" id="ARBA00039025"/>
    </source>
</evidence>
<evidence type="ECO:0000259" key="12">
    <source>
        <dbReference type="PROSITE" id="PS50893"/>
    </source>
</evidence>
<evidence type="ECO:0000256" key="4">
    <source>
        <dbReference type="ARBA" id="ARBA00022741"/>
    </source>
</evidence>
<keyword evidence="2" id="KW-0813">Transport</keyword>
<evidence type="ECO:0000256" key="3">
    <source>
        <dbReference type="ARBA" id="ARBA00022505"/>
    </source>
</evidence>
<evidence type="ECO:0000256" key="2">
    <source>
        <dbReference type="ARBA" id="ARBA00022448"/>
    </source>
</evidence>
<gene>
    <name evidence="14" type="ORF">AKJ42_00305</name>
</gene>
<dbReference type="InterPro" id="IPR005116">
    <property type="entry name" value="Transp-assoc_OB_typ1"/>
</dbReference>
<dbReference type="PROSITE" id="PS51866">
    <property type="entry name" value="MOP"/>
    <property type="match status" value="1"/>
</dbReference>
<dbReference type="PROSITE" id="PS50893">
    <property type="entry name" value="ABC_TRANSPORTER_2"/>
    <property type="match status" value="1"/>
</dbReference>
<dbReference type="AlphaFoldDB" id="A0A133V277"/>
<organism evidence="14 15">
    <name type="scientific">candidate division MSBL1 archaeon SCGC-AAA261C02</name>
    <dbReference type="NCBI Taxonomy" id="1698272"/>
    <lineage>
        <taxon>Archaea</taxon>
        <taxon>Methanobacteriati</taxon>
        <taxon>Methanobacteriota</taxon>
        <taxon>candidate division MSBL1</taxon>
    </lineage>
</organism>
<dbReference type="EC" id="7.3.2.6" evidence="8"/>
<evidence type="ECO:0000313" key="14">
    <source>
        <dbReference type="EMBL" id="KXB00543.1"/>
    </source>
</evidence>
<evidence type="ECO:0000256" key="9">
    <source>
        <dbReference type="ARBA" id="ARBA00041133"/>
    </source>
</evidence>
<evidence type="ECO:0000256" key="7">
    <source>
        <dbReference type="ARBA" id="ARBA00038781"/>
    </source>
</evidence>
<feature type="domain" description="ABC transporter" evidence="12">
    <location>
        <begin position="2"/>
        <end position="230"/>
    </location>
</feature>
<comment type="subcellular location">
    <subcellularLocation>
        <location evidence="1">Cell membrane</location>
        <topology evidence="1">Peripheral membrane protein</topology>
    </subcellularLocation>
</comment>